<dbReference type="PANTHER" id="PTHR37971:SF1">
    <property type="entry name" value="ANTIBACTERIAL FACTOR-RELATED PEPTIDE 1-RELATED"/>
    <property type="match status" value="1"/>
</dbReference>
<evidence type="ECO:0000313" key="3">
    <source>
        <dbReference type="WBParaSite" id="PSAMB.scaffold5036size12829.g25760.t1"/>
    </source>
</evidence>
<dbReference type="WBParaSite" id="PSAMB.scaffold5036size12829.g25760.t1">
    <property type="protein sequence ID" value="PSAMB.scaffold5036size12829.g25760.t1"/>
    <property type="gene ID" value="PSAMB.scaffold5036size12829.g25760"/>
</dbReference>
<dbReference type="GO" id="GO:0098542">
    <property type="term" value="P:defense response to other organism"/>
    <property type="evidence" value="ECO:0007669"/>
    <property type="project" value="InterPro"/>
</dbReference>
<dbReference type="PANTHER" id="PTHR37971">
    <property type="entry name" value="ANTIBACTERIAL FACTOR-RELATED PEPTIDE 1-RELATED"/>
    <property type="match status" value="1"/>
</dbReference>
<feature type="chain" id="PRO_5036973456" evidence="1">
    <location>
        <begin position="28"/>
        <end position="94"/>
    </location>
</feature>
<dbReference type="Gene3D" id="3.30.30.110">
    <property type="entry name" value="Antibacterial factor-related peptide"/>
    <property type="match status" value="1"/>
</dbReference>
<dbReference type="Proteomes" id="UP000887566">
    <property type="component" value="Unplaced"/>
</dbReference>
<dbReference type="Pfam" id="PF16839">
    <property type="entry name" value="Antimicrobial25"/>
    <property type="match status" value="1"/>
</dbReference>
<sequence>MSSNAAGVIALFLVATIFASQWSAANAAIDFTVCARMDDNPFGMPIGKEIAAKACIVACSIQNCGTGKCQKRSGKKTCVCNRCANGGGSIPVGK</sequence>
<dbReference type="InterPro" id="IPR038204">
    <property type="entry name" value="Abf-1/2_sf"/>
</dbReference>
<name>A0A914WS22_9BILA</name>
<evidence type="ECO:0000256" key="1">
    <source>
        <dbReference type="SAM" id="SignalP"/>
    </source>
</evidence>
<feature type="signal peptide" evidence="1">
    <location>
        <begin position="1"/>
        <end position="27"/>
    </location>
</feature>
<organism evidence="2 3">
    <name type="scientific">Plectus sambesii</name>
    <dbReference type="NCBI Taxonomy" id="2011161"/>
    <lineage>
        <taxon>Eukaryota</taxon>
        <taxon>Metazoa</taxon>
        <taxon>Ecdysozoa</taxon>
        <taxon>Nematoda</taxon>
        <taxon>Chromadorea</taxon>
        <taxon>Plectida</taxon>
        <taxon>Plectina</taxon>
        <taxon>Plectoidea</taxon>
        <taxon>Plectidae</taxon>
        <taxon>Plectus</taxon>
    </lineage>
</organism>
<reference evidence="3" key="1">
    <citation type="submission" date="2022-11" db="UniProtKB">
        <authorList>
            <consortium name="WormBaseParasite"/>
        </authorList>
    </citation>
    <scope>IDENTIFICATION</scope>
</reference>
<dbReference type="AlphaFoldDB" id="A0A914WS22"/>
<keyword evidence="2" id="KW-1185">Reference proteome</keyword>
<proteinExistence type="predicted"/>
<accession>A0A914WS22</accession>
<keyword evidence="1" id="KW-0732">Signal</keyword>
<protein>
    <submittedName>
        <fullName evidence="3">Uncharacterized protein</fullName>
    </submittedName>
</protein>
<evidence type="ECO:0000313" key="2">
    <source>
        <dbReference type="Proteomes" id="UP000887566"/>
    </source>
</evidence>
<dbReference type="InterPro" id="IPR031770">
    <property type="entry name" value="Abf-1/2"/>
</dbReference>